<evidence type="ECO:0000313" key="3">
    <source>
        <dbReference type="Proteomes" id="UP000033358"/>
    </source>
</evidence>
<keyword evidence="1" id="KW-0812">Transmembrane</keyword>
<proteinExistence type="predicted"/>
<feature type="transmembrane region" description="Helical" evidence="1">
    <location>
        <begin position="12"/>
        <end position="30"/>
    </location>
</feature>
<organism evidence="2 3">
    <name type="scientific">Candidatus Arcanibacter lacustris</name>
    <dbReference type="NCBI Taxonomy" id="1607817"/>
    <lineage>
        <taxon>Bacteria</taxon>
        <taxon>Pseudomonadati</taxon>
        <taxon>Pseudomonadota</taxon>
        <taxon>Alphaproteobacteria</taxon>
        <taxon>Rickettsiales</taxon>
        <taxon>Candidatus Arcanibacter</taxon>
    </lineage>
</organism>
<dbReference type="Proteomes" id="UP000033358">
    <property type="component" value="Unassembled WGS sequence"/>
</dbReference>
<accession>A0A0F5MN50</accession>
<keyword evidence="3" id="KW-1185">Reference proteome</keyword>
<name>A0A0F5MN50_9RICK</name>
<gene>
    <name evidence="2" type="ORF">SZ25_00776</name>
</gene>
<evidence type="ECO:0000313" key="2">
    <source>
        <dbReference type="EMBL" id="KKB96151.1"/>
    </source>
</evidence>
<evidence type="ECO:0000256" key="1">
    <source>
        <dbReference type="SAM" id="Phobius"/>
    </source>
</evidence>
<protein>
    <submittedName>
        <fullName evidence="2">Uncharacterized protein</fullName>
    </submittedName>
</protein>
<dbReference type="EMBL" id="JYHA01000127">
    <property type="protein sequence ID" value="KKB96151.1"/>
    <property type="molecule type" value="Genomic_DNA"/>
</dbReference>
<keyword evidence="1" id="KW-1133">Transmembrane helix</keyword>
<sequence>MKDLKNINKHGIIWNTILASAFVIVSLYHYQSKNMKTYSLYDTLDNYGFSTIEQKEAIENLMHKSSIIAMDESLQDKFPVRRDYKELVKDILEFVRLTQEHLTIRTGSQERWEVKPPEWMMQNIEENFQNLKILGFVDAIKPTNTTIDTLCVLGSTMKGMENRINYSDLLYKDGLQVKSIILLAGERKVALGVDGTKEELTKIAADFQVDFSRLTETHLIEEVYKNSHLHNKLPTYIIDTKAGDLPRPTTQTTILELIKWLKQHEDITNITFVSNQPYVKYQEAVIKEVLRNSNFPMDFEVVGSARSEKEQIKAVIEALGSYIFAKTPDVLLTLNKTIDNPDLTLMSSFKELYAKQPLVYHNLETLFHHDAVEITGSSNNH</sequence>
<dbReference type="AlphaFoldDB" id="A0A0F5MN50"/>
<reference evidence="2 3" key="1">
    <citation type="submission" date="2015-02" db="EMBL/GenBank/DDBJ databases">
        <title>Single cell genomics of a rare environmental alphaproteobacterium provides unique insights into Rickettsiaceae evolution.</title>
        <authorList>
            <person name="Martijn J."/>
            <person name="Schulz F."/>
            <person name="Zaremba-Niedzwiedzka K."/>
            <person name="Viklund J."/>
            <person name="Stepanauskas R."/>
            <person name="Andersson S.G.E."/>
            <person name="Horn M."/>
            <person name="Guy L."/>
            <person name="Ettema T.J.G."/>
        </authorList>
    </citation>
    <scope>NUCLEOTIDE SEQUENCE [LARGE SCALE GENOMIC DNA]</scope>
    <source>
        <strain evidence="2 3">SCGC AAA041-L04</strain>
    </source>
</reference>
<comment type="caution">
    <text evidence="2">The sequence shown here is derived from an EMBL/GenBank/DDBJ whole genome shotgun (WGS) entry which is preliminary data.</text>
</comment>
<keyword evidence="1" id="KW-0472">Membrane</keyword>